<evidence type="ECO:0000313" key="3">
    <source>
        <dbReference type="Proteomes" id="UP001281410"/>
    </source>
</evidence>
<dbReference type="PANTHER" id="PTHR46898">
    <property type="entry name" value="SENESCENCE-ASSOCIATED CARBOXYLESTERASE 101"/>
    <property type="match status" value="1"/>
</dbReference>
<reference evidence="2" key="1">
    <citation type="journal article" date="2023" name="Plant J.">
        <title>Genome sequences and population genomics provide insights into the demographic history, inbreeding, and mutation load of two 'living fossil' tree species of Dipteronia.</title>
        <authorList>
            <person name="Feng Y."/>
            <person name="Comes H.P."/>
            <person name="Chen J."/>
            <person name="Zhu S."/>
            <person name="Lu R."/>
            <person name="Zhang X."/>
            <person name="Li P."/>
            <person name="Qiu J."/>
            <person name="Olsen K.M."/>
            <person name="Qiu Y."/>
        </authorList>
    </citation>
    <scope>NUCLEOTIDE SEQUENCE</scope>
    <source>
        <strain evidence="2">NBL</strain>
    </source>
</reference>
<name>A0AAE0EGT3_9ROSI</name>
<dbReference type="Pfam" id="PF18117">
    <property type="entry name" value="EDS1_EP"/>
    <property type="match status" value="1"/>
</dbReference>
<organism evidence="2 3">
    <name type="scientific">Dipteronia sinensis</name>
    <dbReference type="NCBI Taxonomy" id="43782"/>
    <lineage>
        <taxon>Eukaryota</taxon>
        <taxon>Viridiplantae</taxon>
        <taxon>Streptophyta</taxon>
        <taxon>Embryophyta</taxon>
        <taxon>Tracheophyta</taxon>
        <taxon>Spermatophyta</taxon>
        <taxon>Magnoliopsida</taxon>
        <taxon>eudicotyledons</taxon>
        <taxon>Gunneridae</taxon>
        <taxon>Pentapetalae</taxon>
        <taxon>rosids</taxon>
        <taxon>malvids</taxon>
        <taxon>Sapindales</taxon>
        <taxon>Sapindaceae</taxon>
        <taxon>Hippocastanoideae</taxon>
        <taxon>Acereae</taxon>
        <taxon>Dipteronia</taxon>
    </lineage>
</organism>
<dbReference type="GO" id="GO:0006952">
    <property type="term" value="P:defense response"/>
    <property type="evidence" value="ECO:0007669"/>
    <property type="project" value="InterPro"/>
</dbReference>
<dbReference type="PANTHER" id="PTHR46898:SF3">
    <property type="entry name" value="FUNGAL LIPASE-LIKE DOMAIN-CONTAINING PROTEIN"/>
    <property type="match status" value="1"/>
</dbReference>
<gene>
    <name evidence="2" type="ORF">Dsin_007391</name>
</gene>
<evidence type="ECO:0000259" key="1">
    <source>
        <dbReference type="Pfam" id="PF18117"/>
    </source>
</evidence>
<sequence>MDDRMFLLVLTEDSCFWAHVEEALSLCKSLRNGKEGESTRENLVKFEEYVTEHIKNYAVSPEIFLTGSSFMQWWREYEEIMGTNYNSELNDFMKNSIYHRYANGSLIFR</sequence>
<keyword evidence="3" id="KW-1185">Reference proteome</keyword>
<dbReference type="AlphaFoldDB" id="A0AAE0EGT3"/>
<dbReference type="InterPro" id="IPR044603">
    <property type="entry name" value="SAG101-like"/>
</dbReference>
<comment type="caution">
    <text evidence="2">The sequence shown here is derived from an EMBL/GenBank/DDBJ whole genome shotgun (WGS) entry which is preliminary data.</text>
</comment>
<proteinExistence type="predicted"/>
<feature type="domain" description="EDS1 EP" evidence="1">
    <location>
        <begin position="7"/>
        <end position="92"/>
    </location>
</feature>
<evidence type="ECO:0000313" key="2">
    <source>
        <dbReference type="EMBL" id="KAK3227529.1"/>
    </source>
</evidence>
<dbReference type="Proteomes" id="UP001281410">
    <property type="component" value="Unassembled WGS sequence"/>
</dbReference>
<dbReference type="EMBL" id="JANJYJ010000002">
    <property type="protein sequence ID" value="KAK3227529.1"/>
    <property type="molecule type" value="Genomic_DNA"/>
</dbReference>
<accession>A0AAE0EGT3</accession>
<dbReference type="InterPro" id="IPR041266">
    <property type="entry name" value="EDS1_EP"/>
</dbReference>
<protein>
    <recommendedName>
        <fullName evidence="1">EDS1 EP domain-containing protein</fullName>
    </recommendedName>
</protein>
<dbReference type="GO" id="GO:0052689">
    <property type="term" value="F:carboxylic ester hydrolase activity"/>
    <property type="evidence" value="ECO:0007669"/>
    <property type="project" value="InterPro"/>
</dbReference>